<keyword evidence="8 11" id="KW-0326">Glycosidase</keyword>
<keyword evidence="5" id="KW-0732">Signal</keyword>
<dbReference type="PANTHER" id="PTHR31490:SF88">
    <property type="entry name" value="BETA-XYLANASE"/>
    <property type="match status" value="1"/>
</dbReference>
<evidence type="ECO:0000313" key="11">
    <source>
        <dbReference type="EMBL" id="SDU87014.1"/>
    </source>
</evidence>
<dbReference type="EC" id="3.2.1.8" evidence="3"/>
<dbReference type="PANTHER" id="PTHR31490">
    <property type="entry name" value="GLYCOSYL HYDROLASE"/>
    <property type="match status" value="1"/>
</dbReference>
<evidence type="ECO:0000256" key="7">
    <source>
        <dbReference type="ARBA" id="ARBA00023277"/>
    </source>
</evidence>
<evidence type="ECO:0000256" key="8">
    <source>
        <dbReference type="ARBA" id="ARBA00023295"/>
    </source>
</evidence>
<dbReference type="InterPro" id="IPR001000">
    <property type="entry name" value="GH10_dom"/>
</dbReference>
<dbReference type="Pfam" id="PF00331">
    <property type="entry name" value="Glyco_hydro_10"/>
    <property type="match status" value="1"/>
</dbReference>
<gene>
    <name evidence="11" type="ORF">SAMN04488544_1232</name>
</gene>
<keyword evidence="9" id="KW-0624">Polysaccharide degradation</keyword>
<keyword evidence="7" id="KW-0119">Carbohydrate metabolism</keyword>
<evidence type="ECO:0000256" key="9">
    <source>
        <dbReference type="ARBA" id="ARBA00023326"/>
    </source>
</evidence>
<dbReference type="STRING" id="546874.SAMN04488544_1232"/>
<evidence type="ECO:0000313" key="12">
    <source>
        <dbReference type="Proteomes" id="UP000198825"/>
    </source>
</evidence>
<evidence type="ECO:0000256" key="5">
    <source>
        <dbReference type="ARBA" id="ARBA00022729"/>
    </source>
</evidence>
<evidence type="ECO:0000256" key="1">
    <source>
        <dbReference type="ARBA" id="ARBA00000681"/>
    </source>
</evidence>
<keyword evidence="4 11" id="KW-0858">Xylan degradation</keyword>
<sequence length="436" mass="48309">MFPAMTTKSIGIADAANVPDTVEATGPHVSRRLLLGGAAAGGLTLALGAGAPAATAAPVVPAPSSLAATARTRAYAARTPLWKIAADARLAYGTSHTSRLFEDEEYSALVDRQAAILFTEDDLLWYQLKPTPDAPLDFSFGDKLFARARRDHQLVFAAHLVWDEGFGEGWQNADGDSLLYELSHDDASDLLFGVEKALVKRYRGRTAGWIVANEVTDPEGEDGLRTDVPWYQTIGSGYVAKAFRLARKYDRHAVRVINEFGFESTNEYGDDPEARQQAMLTVLKRLRRDGVPVDALGIQAHLNAQYFLSDFDPKSYRRFLSKVADLGLDILITEMDVLDDGLPADATARDAAVAECYARYLENVLPNRDVKALMTFGLSDRYSWLQEDYPREDGAERRPLPYADEGLKPKLAYEALRHALADAPRRQPLWRLPRHR</sequence>
<evidence type="ECO:0000256" key="3">
    <source>
        <dbReference type="ARBA" id="ARBA00012590"/>
    </source>
</evidence>
<organism evidence="11 12">
    <name type="scientific">Microlunatus sagamiharensis</name>
    <dbReference type="NCBI Taxonomy" id="546874"/>
    <lineage>
        <taxon>Bacteria</taxon>
        <taxon>Bacillati</taxon>
        <taxon>Actinomycetota</taxon>
        <taxon>Actinomycetes</taxon>
        <taxon>Propionibacteriales</taxon>
        <taxon>Propionibacteriaceae</taxon>
        <taxon>Microlunatus</taxon>
    </lineage>
</organism>
<keyword evidence="12" id="KW-1185">Reference proteome</keyword>
<dbReference type="GO" id="GO:0031176">
    <property type="term" value="F:endo-1,4-beta-xylanase activity"/>
    <property type="evidence" value="ECO:0007669"/>
    <property type="project" value="UniProtKB-EC"/>
</dbReference>
<dbReference type="InterPro" id="IPR044846">
    <property type="entry name" value="GH10"/>
</dbReference>
<dbReference type="AlphaFoldDB" id="A0A1H2M1K4"/>
<protein>
    <recommendedName>
        <fullName evidence="3">endo-1,4-beta-xylanase</fullName>
        <ecNumber evidence="3">3.2.1.8</ecNumber>
    </recommendedName>
</protein>
<dbReference type="Gene3D" id="3.20.20.80">
    <property type="entry name" value="Glycosidases"/>
    <property type="match status" value="1"/>
</dbReference>
<dbReference type="GO" id="GO:0045493">
    <property type="term" value="P:xylan catabolic process"/>
    <property type="evidence" value="ECO:0007669"/>
    <property type="project" value="UniProtKB-KW"/>
</dbReference>
<comment type="catalytic activity">
    <reaction evidence="1">
        <text>Endohydrolysis of (1-&gt;4)-beta-D-xylosidic linkages in xylans.</text>
        <dbReference type="EC" id="3.2.1.8"/>
    </reaction>
</comment>
<proteinExistence type="inferred from homology"/>
<keyword evidence="6 11" id="KW-0378">Hydrolase</keyword>
<evidence type="ECO:0000256" key="2">
    <source>
        <dbReference type="ARBA" id="ARBA00007495"/>
    </source>
</evidence>
<dbReference type="Proteomes" id="UP000198825">
    <property type="component" value="Chromosome I"/>
</dbReference>
<dbReference type="SMART" id="SM00633">
    <property type="entry name" value="Glyco_10"/>
    <property type="match status" value="1"/>
</dbReference>
<dbReference type="PROSITE" id="PS51760">
    <property type="entry name" value="GH10_2"/>
    <property type="match status" value="1"/>
</dbReference>
<comment type="similarity">
    <text evidence="2">Belongs to the glycosyl hydrolase 10 (cellulase F) family.</text>
</comment>
<reference evidence="12" key="1">
    <citation type="submission" date="2016-10" db="EMBL/GenBank/DDBJ databases">
        <authorList>
            <person name="Varghese N."/>
            <person name="Submissions S."/>
        </authorList>
    </citation>
    <scope>NUCLEOTIDE SEQUENCE [LARGE SCALE GENOMIC DNA]</scope>
    <source>
        <strain evidence="12">DSM 21743</strain>
    </source>
</reference>
<dbReference type="PROSITE" id="PS51318">
    <property type="entry name" value="TAT"/>
    <property type="match status" value="1"/>
</dbReference>
<evidence type="ECO:0000259" key="10">
    <source>
        <dbReference type="PROSITE" id="PS51760"/>
    </source>
</evidence>
<evidence type="ECO:0000256" key="4">
    <source>
        <dbReference type="ARBA" id="ARBA00022651"/>
    </source>
</evidence>
<feature type="domain" description="GH10" evidence="10">
    <location>
        <begin position="94"/>
        <end position="419"/>
    </location>
</feature>
<dbReference type="InterPro" id="IPR006311">
    <property type="entry name" value="TAT_signal"/>
</dbReference>
<dbReference type="EMBL" id="LT629799">
    <property type="protein sequence ID" value="SDU87014.1"/>
    <property type="molecule type" value="Genomic_DNA"/>
</dbReference>
<accession>A0A1H2M1K4</accession>
<name>A0A1H2M1K4_9ACTN</name>
<evidence type="ECO:0000256" key="6">
    <source>
        <dbReference type="ARBA" id="ARBA00022801"/>
    </source>
</evidence>
<dbReference type="InterPro" id="IPR017853">
    <property type="entry name" value="GH"/>
</dbReference>
<dbReference type="SUPFAM" id="SSF51445">
    <property type="entry name" value="(Trans)glycosidases"/>
    <property type="match status" value="1"/>
</dbReference>